<feature type="signal peptide" evidence="1">
    <location>
        <begin position="1"/>
        <end position="26"/>
    </location>
</feature>
<feature type="chain" id="PRO_5004259126" evidence="1">
    <location>
        <begin position="27"/>
        <end position="97"/>
    </location>
</feature>
<evidence type="ECO:0000256" key="1">
    <source>
        <dbReference type="SAM" id="SignalP"/>
    </source>
</evidence>
<name>Q5MIV2_AEDAL</name>
<sequence length="97" mass="10672">MSSWRTISVVLVVTIVLGSQLAWTRADSDAEKYCKYLDCQGGKIKQGESFAATNFAFGYCICGDNKDGKRVPRYIPCNFGQTYSLEKQNCVQGVATA</sequence>
<reference evidence="2" key="1">
    <citation type="journal article" date="2007" name="Insect Biochem. Mol. Biol.">
        <title>An insight into the sialome of the adult female mosquito Aedes albopictus.</title>
        <authorList>
            <person name="Arca B."/>
            <person name="Lombardo F."/>
            <person name="Francischetti I.M."/>
            <person name="Pham V.M."/>
            <person name="Mestres-Simon M."/>
            <person name="Andersen J.F."/>
            <person name="Ribeiro J.M."/>
        </authorList>
    </citation>
    <scope>NUCLEOTIDE SEQUENCE</scope>
    <source>
        <tissue evidence="2">Salivary glands</tissue>
    </source>
</reference>
<evidence type="ECO:0000313" key="2">
    <source>
        <dbReference type="EMBL" id="AAV90680.1"/>
    </source>
</evidence>
<dbReference type="EMBL" id="AY826108">
    <property type="protein sequence ID" value="AAV90680.1"/>
    <property type="molecule type" value="mRNA"/>
</dbReference>
<dbReference type="VEuPathDB" id="VectorBase:AALC636_019657"/>
<dbReference type="VEuPathDB" id="VectorBase:AALFPA_071966"/>
<proteinExistence type="evidence at transcript level"/>
<organism evidence="2">
    <name type="scientific">Aedes albopictus</name>
    <name type="common">Asian tiger mosquito</name>
    <name type="synonym">Stegomyia albopicta</name>
    <dbReference type="NCBI Taxonomy" id="7160"/>
    <lineage>
        <taxon>Eukaryota</taxon>
        <taxon>Metazoa</taxon>
        <taxon>Ecdysozoa</taxon>
        <taxon>Arthropoda</taxon>
        <taxon>Hexapoda</taxon>
        <taxon>Insecta</taxon>
        <taxon>Pterygota</taxon>
        <taxon>Neoptera</taxon>
        <taxon>Endopterygota</taxon>
        <taxon>Diptera</taxon>
        <taxon>Nematocera</taxon>
        <taxon>Culicoidea</taxon>
        <taxon>Culicidae</taxon>
        <taxon>Culicinae</taxon>
        <taxon>Aedini</taxon>
        <taxon>Aedes</taxon>
        <taxon>Stegomyia</taxon>
    </lineage>
</organism>
<keyword evidence="1" id="KW-0732">Signal</keyword>
<protein>
    <submittedName>
        <fullName evidence="2">Putative 8 kDa secreted peptide 8kD-2</fullName>
    </submittedName>
</protein>
<accession>Q5MIV2</accession>
<dbReference type="AlphaFoldDB" id="Q5MIV2"/>